<comment type="similarity">
    <text evidence="2">Belongs to the YIP1 family.</text>
</comment>
<comment type="subcellular location">
    <subcellularLocation>
        <location evidence="1">Membrane</location>
        <topology evidence="1">Multi-pass membrane protein</topology>
    </subcellularLocation>
</comment>
<name>A0AAW1PCN5_9CHLO</name>
<dbReference type="AlphaFoldDB" id="A0AAW1PCN5"/>
<dbReference type="EMBL" id="JALJOR010000014">
    <property type="protein sequence ID" value="KAK9806203.1"/>
    <property type="molecule type" value="Genomic_DNA"/>
</dbReference>
<dbReference type="GO" id="GO:0006888">
    <property type="term" value="P:endoplasmic reticulum to Golgi vesicle-mediated transport"/>
    <property type="evidence" value="ECO:0007669"/>
    <property type="project" value="InterPro"/>
</dbReference>
<keyword evidence="5 6" id="KW-0472">Membrane</keyword>
<dbReference type="PANTHER" id="PTHR21236:SF2">
    <property type="entry name" value="PROTEIN YIPF"/>
    <property type="match status" value="1"/>
</dbReference>
<evidence type="ECO:0000256" key="2">
    <source>
        <dbReference type="ARBA" id="ARBA00010596"/>
    </source>
</evidence>
<evidence type="ECO:0000256" key="5">
    <source>
        <dbReference type="ARBA" id="ARBA00023136"/>
    </source>
</evidence>
<organism evidence="7 8">
    <name type="scientific">[Myrmecia] bisecta</name>
    <dbReference type="NCBI Taxonomy" id="41462"/>
    <lineage>
        <taxon>Eukaryota</taxon>
        <taxon>Viridiplantae</taxon>
        <taxon>Chlorophyta</taxon>
        <taxon>core chlorophytes</taxon>
        <taxon>Trebouxiophyceae</taxon>
        <taxon>Trebouxiales</taxon>
        <taxon>Trebouxiaceae</taxon>
        <taxon>Myrmecia</taxon>
    </lineage>
</organism>
<dbReference type="InterPro" id="IPR045231">
    <property type="entry name" value="Yip1/4-like"/>
</dbReference>
<dbReference type="GO" id="GO:0005802">
    <property type="term" value="C:trans-Golgi network"/>
    <property type="evidence" value="ECO:0007669"/>
    <property type="project" value="TreeGrafter"/>
</dbReference>
<evidence type="ECO:0000256" key="4">
    <source>
        <dbReference type="ARBA" id="ARBA00022989"/>
    </source>
</evidence>
<dbReference type="GO" id="GO:0048280">
    <property type="term" value="P:vesicle fusion with Golgi apparatus"/>
    <property type="evidence" value="ECO:0007669"/>
    <property type="project" value="TreeGrafter"/>
</dbReference>
<dbReference type="Proteomes" id="UP001489004">
    <property type="component" value="Unassembled WGS sequence"/>
</dbReference>
<protein>
    <recommendedName>
        <fullName evidence="9">Protein YIP</fullName>
    </recommendedName>
</protein>
<reference evidence="7 8" key="1">
    <citation type="journal article" date="2024" name="Nat. Commun.">
        <title>Phylogenomics reveals the evolutionary origins of lichenization in chlorophyte algae.</title>
        <authorList>
            <person name="Puginier C."/>
            <person name="Libourel C."/>
            <person name="Otte J."/>
            <person name="Skaloud P."/>
            <person name="Haon M."/>
            <person name="Grisel S."/>
            <person name="Petersen M."/>
            <person name="Berrin J.G."/>
            <person name="Delaux P.M."/>
            <person name="Dal Grande F."/>
            <person name="Keller J."/>
        </authorList>
    </citation>
    <scope>NUCLEOTIDE SEQUENCE [LARGE SCALE GENOMIC DNA]</scope>
    <source>
        <strain evidence="7 8">SAG 2043</strain>
    </source>
</reference>
<evidence type="ECO:0000256" key="6">
    <source>
        <dbReference type="SAM" id="Phobius"/>
    </source>
</evidence>
<dbReference type="PANTHER" id="PTHR21236">
    <property type="entry name" value="GOLGI MEMBRANE PROTEIN YIP1"/>
    <property type="match status" value="1"/>
</dbReference>
<keyword evidence="8" id="KW-1185">Reference proteome</keyword>
<evidence type="ECO:0000256" key="3">
    <source>
        <dbReference type="ARBA" id="ARBA00022692"/>
    </source>
</evidence>
<proteinExistence type="inferred from homology"/>
<feature type="transmembrane region" description="Helical" evidence="6">
    <location>
        <begin position="118"/>
        <end position="140"/>
    </location>
</feature>
<accession>A0AAW1PCN5</accession>
<sequence>MSEFQLAFDQNLHSRPGHQQAQQGSQVEWYQAGGTAYAGADYTYSAAGTSGSTYGSFEEEAPLLEELGIDIPGIWKKSRAIATNRFRTSDLESLDLGGPLVFALVMGSVHLLTGKLHFGVLLGWSVVASLAIWFVVNSIAGQDNPDSRVLDLYSCCCLLGYCQLPMVAFAFIALLIPRGMVSVVLAVLVTLWCGRTAAKLFVKRSPCLEDHYYLIVYPCVLMYSAFALLNVY</sequence>
<feature type="transmembrane region" description="Helical" evidence="6">
    <location>
        <begin position="214"/>
        <end position="231"/>
    </location>
</feature>
<evidence type="ECO:0008006" key="9">
    <source>
        <dbReference type="Google" id="ProtNLM"/>
    </source>
</evidence>
<keyword evidence="4 6" id="KW-1133">Transmembrane helix</keyword>
<gene>
    <name evidence="7" type="ORF">WJX72_005193</name>
</gene>
<comment type="caution">
    <text evidence="7">The sequence shown here is derived from an EMBL/GenBank/DDBJ whole genome shotgun (WGS) entry which is preliminary data.</text>
</comment>
<dbReference type="GO" id="GO:0016020">
    <property type="term" value="C:membrane"/>
    <property type="evidence" value="ECO:0007669"/>
    <property type="project" value="UniProtKB-SubCell"/>
</dbReference>
<evidence type="ECO:0000256" key="1">
    <source>
        <dbReference type="ARBA" id="ARBA00004141"/>
    </source>
</evidence>
<evidence type="ECO:0000313" key="7">
    <source>
        <dbReference type="EMBL" id="KAK9806203.1"/>
    </source>
</evidence>
<keyword evidence="3 6" id="KW-0812">Transmembrane</keyword>
<evidence type="ECO:0000313" key="8">
    <source>
        <dbReference type="Proteomes" id="UP001489004"/>
    </source>
</evidence>